<protein>
    <recommendedName>
        <fullName evidence="1">AbiTii domain-containing protein</fullName>
    </recommendedName>
</protein>
<accession>A0AAQ2BMU3</accession>
<gene>
    <name evidence="2" type="ORF">EGH31_0031</name>
</gene>
<dbReference type="Proteomes" id="UP000294998">
    <property type="component" value="Unassembled WGS sequence"/>
</dbReference>
<evidence type="ECO:0000313" key="3">
    <source>
        <dbReference type="Proteomes" id="UP000294998"/>
    </source>
</evidence>
<dbReference type="InterPro" id="IPR041304">
    <property type="entry name" value="AbiTii"/>
</dbReference>
<evidence type="ECO:0000259" key="1">
    <source>
        <dbReference type="Pfam" id="PF18864"/>
    </source>
</evidence>
<organism evidence="2 3">
    <name type="scientific">Haemophilus haemolyticus</name>
    <dbReference type="NCBI Taxonomy" id="726"/>
    <lineage>
        <taxon>Bacteria</taxon>
        <taxon>Pseudomonadati</taxon>
        <taxon>Pseudomonadota</taxon>
        <taxon>Gammaproteobacteria</taxon>
        <taxon>Pasteurellales</taxon>
        <taxon>Pasteurellaceae</taxon>
        <taxon>Haemophilus</taxon>
    </lineage>
</organism>
<dbReference type="EMBL" id="RWKG01000001">
    <property type="protein sequence ID" value="TDN44551.1"/>
    <property type="molecule type" value="Genomic_DNA"/>
</dbReference>
<dbReference type="AlphaFoldDB" id="A0AAQ2BMU3"/>
<reference evidence="2 3" key="1">
    <citation type="submission" date="2018-12" db="EMBL/GenBank/DDBJ databases">
        <authorList>
            <person name="Fluit A.C."/>
        </authorList>
    </citation>
    <scope>NUCLEOTIDE SEQUENCE [LARGE SCALE GENOMIC DNA]</scope>
    <source>
        <strain evidence="2 3">16-549009</strain>
    </source>
</reference>
<evidence type="ECO:0000313" key="2">
    <source>
        <dbReference type="EMBL" id="TDN44551.1"/>
    </source>
</evidence>
<dbReference type="Pfam" id="PF18864">
    <property type="entry name" value="AbiTii"/>
    <property type="match status" value="1"/>
</dbReference>
<proteinExistence type="predicted"/>
<feature type="domain" description="AbiTii" evidence="1">
    <location>
        <begin position="3"/>
        <end position="192"/>
    </location>
</feature>
<sequence>MTLLQEIIDGCVNHSLSLNETLMKCKILAYRLKNEELKNWVNSEINGYDNKDCFPSYRIIPAHSKGNFQSSTHIFKDLNIPSTTIHKEFREYVDTCYMSRGVSTLEHLLNNSTSDILTADWDHNLIVLEGRKIYKDLVCLNAWQEIPVSAVTEILEKVRSIILDFCLKIEQEYPLIGEQPVIDSPDIKKVEQIVQNTFNFYGGTQNVATNSKEFSQKIQMNNTELFEKIADGINSISNIDMEYKNELLNLLTQMKEANNSKTFSEKYKNFIGLISDHTNILTTLAPFIPTLTNLLGH</sequence>
<comment type="caution">
    <text evidence="2">The sequence shown here is derived from an EMBL/GenBank/DDBJ whole genome shotgun (WGS) entry which is preliminary data.</text>
</comment>
<name>A0AAQ2BMU3_HAEHA</name>
<dbReference type="RefSeq" id="WP_133497973.1">
    <property type="nucleotide sequence ID" value="NZ_RWKG01000001.1"/>
</dbReference>